<dbReference type="Proteomes" id="UP000193560">
    <property type="component" value="Unassembled WGS sequence"/>
</dbReference>
<evidence type="ECO:0000313" key="2">
    <source>
        <dbReference type="Proteomes" id="UP000193560"/>
    </source>
</evidence>
<keyword evidence="2" id="KW-1185">Reference proteome</keyword>
<accession>A0A1X2I625</accession>
<reference evidence="1 2" key="1">
    <citation type="submission" date="2016-07" db="EMBL/GenBank/DDBJ databases">
        <title>Pervasive Adenine N6-methylation of Active Genes in Fungi.</title>
        <authorList>
            <consortium name="DOE Joint Genome Institute"/>
            <person name="Mondo S.J."/>
            <person name="Dannebaum R.O."/>
            <person name="Kuo R.C."/>
            <person name="Labutti K."/>
            <person name="Haridas S."/>
            <person name="Kuo A."/>
            <person name="Salamov A."/>
            <person name="Ahrendt S.R."/>
            <person name="Lipzen A."/>
            <person name="Sullivan W."/>
            <person name="Andreopoulos W.B."/>
            <person name="Clum A."/>
            <person name="Lindquist E."/>
            <person name="Daum C."/>
            <person name="Ramamoorthy G.K."/>
            <person name="Gryganskyi A."/>
            <person name="Culley D."/>
            <person name="Magnuson J.K."/>
            <person name="James T.Y."/>
            <person name="O'Malley M.A."/>
            <person name="Stajich J.E."/>
            <person name="Spatafora J.W."/>
            <person name="Visel A."/>
            <person name="Grigoriev I.V."/>
        </authorList>
    </citation>
    <scope>NUCLEOTIDE SEQUENCE [LARGE SCALE GENOMIC DNA]</scope>
    <source>
        <strain evidence="1 2">NRRL 1336</strain>
    </source>
</reference>
<sequence length="86" mass="10345">MNHWKTIRRRNHRPPPRLRKHLRLLLLEARPSQPQGLILLLIIKRNPSEDFDTCKCKQMTTISLQPIKQKMKKMISIHLSLHEQQH</sequence>
<organism evidence="1 2">
    <name type="scientific">Absidia repens</name>
    <dbReference type="NCBI Taxonomy" id="90262"/>
    <lineage>
        <taxon>Eukaryota</taxon>
        <taxon>Fungi</taxon>
        <taxon>Fungi incertae sedis</taxon>
        <taxon>Mucoromycota</taxon>
        <taxon>Mucoromycotina</taxon>
        <taxon>Mucoromycetes</taxon>
        <taxon>Mucorales</taxon>
        <taxon>Cunninghamellaceae</taxon>
        <taxon>Absidia</taxon>
    </lineage>
</organism>
<evidence type="ECO:0000313" key="1">
    <source>
        <dbReference type="EMBL" id="ORZ09948.1"/>
    </source>
</evidence>
<proteinExistence type="predicted"/>
<dbReference type="EMBL" id="MCGE01000026">
    <property type="protein sequence ID" value="ORZ09948.1"/>
    <property type="molecule type" value="Genomic_DNA"/>
</dbReference>
<gene>
    <name evidence="1" type="ORF">BCR42DRAFT_423418</name>
</gene>
<comment type="caution">
    <text evidence="1">The sequence shown here is derived from an EMBL/GenBank/DDBJ whole genome shotgun (WGS) entry which is preliminary data.</text>
</comment>
<name>A0A1X2I625_9FUNG</name>
<protein>
    <submittedName>
        <fullName evidence="1">Uncharacterized protein</fullName>
    </submittedName>
</protein>
<dbReference type="AlphaFoldDB" id="A0A1X2I625"/>